<protein>
    <submittedName>
        <fullName evidence="2">Uncharacterized protein</fullName>
    </submittedName>
</protein>
<feature type="transmembrane region" description="Helical" evidence="1">
    <location>
        <begin position="6"/>
        <end position="24"/>
    </location>
</feature>
<dbReference type="RefSeq" id="WP_115579516.1">
    <property type="nucleotide sequence ID" value="NZ_NXLX01000021.1"/>
</dbReference>
<comment type="caution">
    <text evidence="2">The sequence shown here is derived from an EMBL/GenBank/DDBJ whole genome shotgun (WGS) entry which is preliminary data.</text>
</comment>
<accession>A0A3D8J4F8</accession>
<keyword evidence="1" id="KW-0472">Membrane</keyword>
<proteinExistence type="predicted"/>
<name>A0A3D8J4F8_9HELI</name>
<gene>
    <name evidence="2" type="ORF">CQA57_06950</name>
</gene>
<keyword evidence="3" id="KW-1185">Reference proteome</keyword>
<evidence type="ECO:0000256" key="1">
    <source>
        <dbReference type="SAM" id="Phobius"/>
    </source>
</evidence>
<dbReference type="AlphaFoldDB" id="A0A3D8J4F8"/>
<sequence>MYIFASFYLINGYLALVLGLAFLYKIVSYLYKIVSILVYFCEFLSHQWIPCFGAWIGILIQNSELFIQNSEHSCIFLRVFISSMDTLLWCLDWHSYTK</sequence>
<keyword evidence="1" id="KW-0812">Transmembrane</keyword>
<organism evidence="2 3">
    <name type="scientific">Helicobacter anseris</name>
    <dbReference type="NCBI Taxonomy" id="375926"/>
    <lineage>
        <taxon>Bacteria</taxon>
        <taxon>Pseudomonadati</taxon>
        <taxon>Campylobacterota</taxon>
        <taxon>Epsilonproteobacteria</taxon>
        <taxon>Campylobacterales</taxon>
        <taxon>Helicobacteraceae</taxon>
        <taxon>Helicobacter</taxon>
    </lineage>
</organism>
<dbReference type="Proteomes" id="UP000256695">
    <property type="component" value="Unassembled WGS sequence"/>
</dbReference>
<dbReference type="EMBL" id="NXLX01000021">
    <property type="protein sequence ID" value="RDU72333.1"/>
    <property type="molecule type" value="Genomic_DNA"/>
</dbReference>
<reference evidence="2 3" key="1">
    <citation type="submission" date="2018-04" db="EMBL/GenBank/DDBJ databases">
        <title>Novel Campyloabacter and Helicobacter Species and Strains.</title>
        <authorList>
            <person name="Mannion A.J."/>
            <person name="Shen Z."/>
            <person name="Fox J.G."/>
        </authorList>
    </citation>
    <scope>NUCLEOTIDE SEQUENCE [LARGE SCALE GENOMIC DNA]</scope>
    <source>
        <strain evidence="2 3">MIT 04-9362</strain>
    </source>
</reference>
<keyword evidence="1" id="KW-1133">Transmembrane helix</keyword>
<evidence type="ECO:0000313" key="3">
    <source>
        <dbReference type="Proteomes" id="UP000256695"/>
    </source>
</evidence>
<evidence type="ECO:0000313" key="2">
    <source>
        <dbReference type="EMBL" id="RDU72333.1"/>
    </source>
</evidence>